<protein>
    <recommendedName>
        <fullName evidence="3">MucBP domain-containing protein</fullName>
    </recommendedName>
</protein>
<accession>A0ABY5P7I1</accession>
<dbReference type="RefSeq" id="WP_313794189.1">
    <property type="nucleotide sequence ID" value="NZ_CP102453.1"/>
</dbReference>
<dbReference type="EMBL" id="CP102453">
    <property type="protein sequence ID" value="UUX34688.1"/>
    <property type="molecule type" value="Genomic_DNA"/>
</dbReference>
<organism evidence="1 2">
    <name type="scientific">Fundicoccus culcitae</name>
    <dbReference type="NCBI Taxonomy" id="2969821"/>
    <lineage>
        <taxon>Bacteria</taxon>
        <taxon>Bacillati</taxon>
        <taxon>Bacillota</taxon>
        <taxon>Bacilli</taxon>
        <taxon>Lactobacillales</taxon>
        <taxon>Aerococcaceae</taxon>
        <taxon>Fundicoccus</taxon>
    </lineage>
</organism>
<reference evidence="1 2" key="1">
    <citation type="submission" date="2022-08" db="EMBL/GenBank/DDBJ databases">
        <title>Aerococcaceae sp. nov isolated from spoiled eye mask.</title>
        <authorList>
            <person name="Zhou G."/>
            <person name="Xie X.-B."/>
            <person name="Shi Q.-S."/>
            <person name="Wang Y.-S."/>
            <person name="Wen X."/>
            <person name="Peng H."/>
            <person name="Yang X.-J."/>
            <person name="Tao H.-B."/>
            <person name="Huang X.-M."/>
        </authorList>
    </citation>
    <scope>NUCLEOTIDE SEQUENCE [LARGE SCALE GENOMIC DNA]</scope>
    <source>
        <strain evidence="2">DM20194951</strain>
    </source>
</reference>
<gene>
    <name evidence="1" type="ORF">NRE15_03280</name>
</gene>
<sequence>MQTKKRLVLIVITLFLLSLGIQPLKVNAQTSVNAVDYTPGLFYQFYDYSGEGNEYAPFTMTLDYIPDEQGIYQVSRATAGTTVSYVYQLTEEGIYELAYFPESYDQEDFRYHTDATDESKSLYFPLTLEVGATFSRGYQDMQDYVVTDILPVYNIEDIEYYNVVVIETTFDSGEIQRYYYAPKIGEIYSEYLMSDEMGGVTTWLNILRGPSYQ</sequence>
<evidence type="ECO:0000313" key="1">
    <source>
        <dbReference type="EMBL" id="UUX34688.1"/>
    </source>
</evidence>
<evidence type="ECO:0008006" key="3">
    <source>
        <dbReference type="Google" id="ProtNLM"/>
    </source>
</evidence>
<evidence type="ECO:0000313" key="2">
    <source>
        <dbReference type="Proteomes" id="UP001315967"/>
    </source>
</evidence>
<proteinExistence type="predicted"/>
<name>A0ABY5P7I1_9LACT</name>
<dbReference type="Proteomes" id="UP001315967">
    <property type="component" value="Chromosome"/>
</dbReference>
<keyword evidence="2" id="KW-1185">Reference proteome</keyword>